<name>A0A176VV18_MARPO</name>
<dbReference type="AlphaFoldDB" id="A0A176VV18"/>
<accession>A0A176VV18</accession>
<feature type="compositionally biased region" description="Polar residues" evidence="1">
    <location>
        <begin position="145"/>
        <end position="154"/>
    </location>
</feature>
<organism evidence="2 3">
    <name type="scientific">Marchantia polymorpha subsp. ruderalis</name>
    <dbReference type="NCBI Taxonomy" id="1480154"/>
    <lineage>
        <taxon>Eukaryota</taxon>
        <taxon>Viridiplantae</taxon>
        <taxon>Streptophyta</taxon>
        <taxon>Embryophyta</taxon>
        <taxon>Marchantiophyta</taxon>
        <taxon>Marchantiopsida</taxon>
        <taxon>Marchantiidae</taxon>
        <taxon>Marchantiales</taxon>
        <taxon>Marchantiaceae</taxon>
        <taxon>Marchantia</taxon>
    </lineage>
</organism>
<evidence type="ECO:0000313" key="2">
    <source>
        <dbReference type="EMBL" id="OAE23975.1"/>
    </source>
</evidence>
<dbReference type="EMBL" id="LVLJ01002698">
    <property type="protein sequence ID" value="OAE23975.1"/>
    <property type="molecule type" value="Genomic_DNA"/>
</dbReference>
<feature type="compositionally biased region" description="Basic residues" evidence="1">
    <location>
        <begin position="178"/>
        <end position="188"/>
    </location>
</feature>
<protein>
    <submittedName>
        <fullName evidence="2">Uncharacterized protein</fullName>
    </submittedName>
</protein>
<reference evidence="2" key="1">
    <citation type="submission" date="2016-03" db="EMBL/GenBank/DDBJ databases">
        <title>Mechanisms controlling the formation of the plant cell surface in tip-growing cells are functionally conserved among land plants.</title>
        <authorList>
            <person name="Honkanen S."/>
            <person name="Jones V.A."/>
            <person name="Morieri G."/>
            <person name="Champion C."/>
            <person name="Hetherington A.J."/>
            <person name="Kelly S."/>
            <person name="Saint-Marcoux D."/>
            <person name="Proust H."/>
            <person name="Prescott H."/>
            <person name="Dolan L."/>
        </authorList>
    </citation>
    <scope>NUCLEOTIDE SEQUENCE [LARGE SCALE GENOMIC DNA]</scope>
    <source>
        <tissue evidence="2">Whole gametophyte</tissue>
    </source>
</reference>
<proteinExistence type="predicted"/>
<evidence type="ECO:0000313" key="3">
    <source>
        <dbReference type="Proteomes" id="UP000077202"/>
    </source>
</evidence>
<sequence>MQIIVKPVVMAARGTLIDLWQNHDVNSIKVSATASILAALFTSLVSASSTARSEAWLQLVARESGGRGNVGIGVPIIGISSRMAAAQRWRSASLALVVVAVIREDAAIPSLVGTAVTTNAKNDTGFHPVSEYRGARGILPRSGNPIPSSASRNGRQSDRRVNPSDVNEYNHGGPHVSKTGRGRGRGRWRSGTSPSGCRRSVFWFRVIPESSSGDREDRVSYGSCPITRSSDVVHESRTLCDEHWPPLRTSNRATDAVGKSRHLFKNACNARKVSAMGASCSSSFDDEPSRGRRQIPWAAAALPLRGPGRNQGHRIKPSSYPSQWLRHAVASTKGASLAFFSLSSSSSYPSSPSSPSSPAASDVEVAVQELWGAQLGAHDHGEGPKLSMFDQDFIVTSSLREHLLLMIALSRKVANADTAFGEAASGSARPKRRAQVFKGNFKAVSTFVAFKLGRDAQRVLHEPNAGGSSSISESLSVEYFARRFQARDIVTEMEVEYSMKNWKKVDYICTLYGERVGVSVTRAMSYPDPEQFSTDTAYRLLYKKLFGLVVARHGVKQKHNFSRCILHIWCETHSAAKLLELLYPRVSEELELIDDVIMLLTVAEGLHGRPIFYEHRLKVA</sequence>
<keyword evidence="3" id="KW-1185">Reference proteome</keyword>
<dbReference type="Proteomes" id="UP000077202">
    <property type="component" value="Unassembled WGS sequence"/>
</dbReference>
<feature type="region of interest" description="Disordered" evidence="1">
    <location>
        <begin position="119"/>
        <end position="194"/>
    </location>
</feature>
<comment type="caution">
    <text evidence="2">The sequence shown here is derived from an EMBL/GenBank/DDBJ whole genome shotgun (WGS) entry which is preliminary data.</text>
</comment>
<gene>
    <name evidence="2" type="ORF">AXG93_4625s1010</name>
</gene>
<evidence type="ECO:0000256" key="1">
    <source>
        <dbReference type="SAM" id="MobiDB-lite"/>
    </source>
</evidence>